<dbReference type="STRING" id="126957.T1IV51"/>
<dbReference type="SUPFAM" id="SSF52058">
    <property type="entry name" value="L domain-like"/>
    <property type="match status" value="1"/>
</dbReference>
<dbReference type="PROSITE" id="PS51450">
    <property type="entry name" value="LRR"/>
    <property type="match status" value="2"/>
</dbReference>
<evidence type="ECO:0008006" key="5">
    <source>
        <dbReference type="Google" id="ProtNLM"/>
    </source>
</evidence>
<dbReference type="OMA" id="AYMERYT"/>
<dbReference type="InterPro" id="IPR050216">
    <property type="entry name" value="LRR_domain-containing"/>
</dbReference>
<keyword evidence="4" id="KW-1185">Reference proteome</keyword>
<name>T1IV51_STRMM</name>
<evidence type="ECO:0000313" key="4">
    <source>
        <dbReference type="Proteomes" id="UP000014500"/>
    </source>
</evidence>
<organism evidence="3 4">
    <name type="scientific">Strigamia maritima</name>
    <name type="common">European centipede</name>
    <name type="synonym">Geophilus maritimus</name>
    <dbReference type="NCBI Taxonomy" id="126957"/>
    <lineage>
        <taxon>Eukaryota</taxon>
        <taxon>Metazoa</taxon>
        <taxon>Ecdysozoa</taxon>
        <taxon>Arthropoda</taxon>
        <taxon>Myriapoda</taxon>
        <taxon>Chilopoda</taxon>
        <taxon>Pleurostigmophora</taxon>
        <taxon>Geophilomorpha</taxon>
        <taxon>Linotaeniidae</taxon>
        <taxon>Strigamia</taxon>
    </lineage>
</organism>
<reference evidence="3" key="2">
    <citation type="submission" date="2015-02" db="UniProtKB">
        <authorList>
            <consortium name="EnsemblMetazoa"/>
        </authorList>
    </citation>
    <scope>IDENTIFICATION</scope>
</reference>
<dbReference type="GO" id="GO:0005737">
    <property type="term" value="C:cytoplasm"/>
    <property type="evidence" value="ECO:0007669"/>
    <property type="project" value="TreeGrafter"/>
</dbReference>
<dbReference type="Gene3D" id="3.80.10.10">
    <property type="entry name" value="Ribonuclease Inhibitor"/>
    <property type="match status" value="1"/>
</dbReference>
<dbReference type="PANTHER" id="PTHR48051:SF62">
    <property type="entry name" value="LEUCINE-RICH REPEAT-CONTAINING PROTEIN 57"/>
    <property type="match status" value="1"/>
</dbReference>
<dbReference type="AlphaFoldDB" id="T1IV51"/>
<dbReference type="InterPro" id="IPR001611">
    <property type="entry name" value="Leu-rich_rpt"/>
</dbReference>
<dbReference type="EnsemblMetazoa" id="SMAR005042-RA">
    <property type="protein sequence ID" value="SMAR005042-PA"/>
    <property type="gene ID" value="SMAR005042"/>
</dbReference>
<reference evidence="4" key="1">
    <citation type="submission" date="2011-05" db="EMBL/GenBank/DDBJ databases">
        <authorList>
            <person name="Richards S.R."/>
            <person name="Qu J."/>
            <person name="Jiang H."/>
            <person name="Jhangiani S.N."/>
            <person name="Agravi P."/>
            <person name="Goodspeed R."/>
            <person name="Gross S."/>
            <person name="Mandapat C."/>
            <person name="Jackson L."/>
            <person name="Mathew T."/>
            <person name="Pu L."/>
            <person name="Thornton R."/>
            <person name="Saada N."/>
            <person name="Wilczek-Boney K.B."/>
            <person name="Lee S."/>
            <person name="Kovar C."/>
            <person name="Wu Y."/>
            <person name="Scherer S.E."/>
            <person name="Worley K.C."/>
            <person name="Muzny D.M."/>
            <person name="Gibbs R."/>
        </authorList>
    </citation>
    <scope>NUCLEOTIDE SEQUENCE</scope>
    <source>
        <strain evidence="4">Brora</strain>
    </source>
</reference>
<dbReference type="eggNOG" id="KOG0619">
    <property type="taxonomic scope" value="Eukaryota"/>
</dbReference>
<sequence length="243" mass="27955">MGNSLKHHLENAQKTGVLQLCSKNLTEIPNDLFKMIKVLRTLDLSDNKLVVLPSNIGQFLQLKHLTLSKNRLKELPNEIGNLKKLENVYLNDNNLTCLPSNMSMLKHLRIISLSNNKLTSFPIVLLHLPHIEVVDLSRNKICSIPDESKEFQVIELNLNQNQVSFMSEDIVSWPRVKILRLEENCLTLATIPVSILRDSQVSLLALDGNLFEMKEFHDKEGYEAARAKTLYMEKYDTHKYDYD</sequence>
<accession>T1IV51</accession>
<dbReference type="FunFam" id="3.80.10.10:FF:000230">
    <property type="entry name" value="Leucine-rich repeat-containing protein 57"/>
    <property type="match status" value="1"/>
</dbReference>
<evidence type="ECO:0000313" key="3">
    <source>
        <dbReference type="EnsemblMetazoa" id="SMAR005042-PA"/>
    </source>
</evidence>
<evidence type="ECO:0000256" key="2">
    <source>
        <dbReference type="ARBA" id="ARBA00022737"/>
    </source>
</evidence>
<dbReference type="InterPro" id="IPR003591">
    <property type="entry name" value="Leu-rich_rpt_typical-subtyp"/>
</dbReference>
<dbReference type="InterPro" id="IPR032675">
    <property type="entry name" value="LRR_dom_sf"/>
</dbReference>
<dbReference type="HOGENOM" id="CLU_000288_18_15_1"/>
<dbReference type="Proteomes" id="UP000014500">
    <property type="component" value="Unassembled WGS sequence"/>
</dbReference>
<proteinExistence type="predicted"/>
<keyword evidence="2" id="KW-0677">Repeat</keyword>
<dbReference type="PhylomeDB" id="T1IV51"/>
<dbReference type="SMART" id="SM00369">
    <property type="entry name" value="LRR_TYP"/>
    <property type="match status" value="4"/>
</dbReference>
<dbReference type="PANTHER" id="PTHR48051">
    <property type="match status" value="1"/>
</dbReference>
<keyword evidence="1" id="KW-0433">Leucine-rich repeat</keyword>
<evidence type="ECO:0000256" key="1">
    <source>
        <dbReference type="ARBA" id="ARBA00022614"/>
    </source>
</evidence>
<dbReference type="EMBL" id="JH431575">
    <property type="status" value="NOT_ANNOTATED_CDS"/>
    <property type="molecule type" value="Genomic_DNA"/>
</dbReference>
<dbReference type="Pfam" id="PF13855">
    <property type="entry name" value="LRR_8"/>
    <property type="match status" value="2"/>
</dbReference>
<protein>
    <recommendedName>
        <fullName evidence="5">Leucine-rich repeat-containing protein 57</fullName>
    </recommendedName>
</protein>